<feature type="region of interest" description="Disordered" evidence="1">
    <location>
        <begin position="1"/>
        <end position="45"/>
    </location>
</feature>
<dbReference type="AlphaFoldDB" id="A0AAE1FF81"/>
<organism evidence="2 3">
    <name type="scientific">Petrolisthes cinctipes</name>
    <name type="common">Flat porcelain crab</name>
    <dbReference type="NCBI Taxonomy" id="88211"/>
    <lineage>
        <taxon>Eukaryota</taxon>
        <taxon>Metazoa</taxon>
        <taxon>Ecdysozoa</taxon>
        <taxon>Arthropoda</taxon>
        <taxon>Crustacea</taxon>
        <taxon>Multicrustacea</taxon>
        <taxon>Malacostraca</taxon>
        <taxon>Eumalacostraca</taxon>
        <taxon>Eucarida</taxon>
        <taxon>Decapoda</taxon>
        <taxon>Pleocyemata</taxon>
        <taxon>Anomura</taxon>
        <taxon>Galatheoidea</taxon>
        <taxon>Porcellanidae</taxon>
        <taxon>Petrolisthes</taxon>
    </lineage>
</organism>
<reference evidence="2" key="1">
    <citation type="submission" date="2023-10" db="EMBL/GenBank/DDBJ databases">
        <title>Genome assemblies of two species of porcelain crab, Petrolisthes cinctipes and Petrolisthes manimaculis (Anomura: Porcellanidae).</title>
        <authorList>
            <person name="Angst P."/>
        </authorList>
    </citation>
    <scope>NUCLEOTIDE SEQUENCE</scope>
    <source>
        <strain evidence="2">PB745_01</strain>
        <tissue evidence="2">Gill</tissue>
    </source>
</reference>
<proteinExistence type="predicted"/>
<dbReference type="EMBL" id="JAWQEG010002230">
    <property type="protein sequence ID" value="KAK3873359.1"/>
    <property type="molecule type" value="Genomic_DNA"/>
</dbReference>
<evidence type="ECO:0000313" key="2">
    <source>
        <dbReference type="EMBL" id="KAK3873359.1"/>
    </source>
</evidence>
<feature type="compositionally biased region" description="Low complexity" evidence="1">
    <location>
        <begin position="1"/>
        <end position="44"/>
    </location>
</feature>
<evidence type="ECO:0000256" key="1">
    <source>
        <dbReference type="SAM" id="MobiDB-lite"/>
    </source>
</evidence>
<evidence type="ECO:0000313" key="3">
    <source>
        <dbReference type="Proteomes" id="UP001286313"/>
    </source>
</evidence>
<comment type="caution">
    <text evidence="2">The sequence shown here is derived from an EMBL/GenBank/DDBJ whole genome shotgun (WGS) entry which is preliminary data.</text>
</comment>
<keyword evidence="3" id="KW-1185">Reference proteome</keyword>
<protein>
    <submittedName>
        <fullName evidence="2">Uncharacterized protein</fullName>
    </submittedName>
</protein>
<feature type="non-terminal residue" evidence="2">
    <location>
        <position position="1"/>
    </location>
</feature>
<sequence length="105" mass="11720">FLPPTTVFLPPTVNNSQQQSSFHNSQQQSSIHNSQQQSSIHQQNTTVFHPQQYTTVFLPPPTVFLPPTEHNNSHHGGRSLVKCSPAVHHTNTIDTTVILAVIYNL</sequence>
<accession>A0AAE1FF81</accession>
<gene>
    <name evidence="2" type="ORF">Pcinc_021613</name>
</gene>
<dbReference type="Proteomes" id="UP001286313">
    <property type="component" value="Unassembled WGS sequence"/>
</dbReference>
<name>A0AAE1FF81_PETCI</name>